<evidence type="ECO:0000313" key="1">
    <source>
        <dbReference type="EMBL" id="EKF40591.1"/>
    </source>
</evidence>
<sequence>MRRPIVPMGAATLDAALPAHGLQTGAVHEVQPDTAGDFAAAVGFGACLLARLTQQRPGIALWVTPGHGEAEHGALYPLGLAALGFDPARLVLLRASKPVDVLWALEEGLGHARLAAVFGIFPETARGYDFAASRRLSMRAARLGVTAFILRGRRDEGESTAAETRWSVAALPGDPVADAATPRWRLDLLKARKGLPGRWDVEWDHETLSFRLPAPVADRAPVWKAITPSSRWAQAS</sequence>
<gene>
    <name evidence="1" type="ORF">NA8A_19620</name>
</gene>
<dbReference type="SUPFAM" id="SSF52540">
    <property type="entry name" value="P-loop containing nucleoside triphosphate hydrolases"/>
    <property type="match status" value="1"/>
</dbReference>
<dbReference type="InterPro" id="IPR027417">
    <property type="entry name" value="P-loop_NTPase"/>
</dbReference>
<keyword evidence="2" id="KW-1185">Reference proteome</keyword>
<dbReference type="AlphaFoldDB" id="K2NZZ6"/>
<dbReference type="STRING" id="721133.SAMN05216176_103455"/>
<dbReference type="PIRSF" id="PIRSF034285">
    <property type="entry name" value="UCP034285"/>
    <property type="match status" value="1"/>
</dbReference>
<dbReference type="Proteomes" id="UP000007374">
    <property type="component" value="Unassembled WGS sequence"/>
</dbReference>
<proteinExistence type="predicted"/>
<organism evidence="1 2">
    <name type="scientific">Nitratireductor indicus C115</name>
    <dbReference type="NCBI Taxonomy" id="1231190"/>
    <lineage>
        <taxon>Bacteria</taxon>
        <taxon>Pseudomonadati</taxon>
        <taxon>Pseudomonadota</taxon>
        <taxon>Alphaproteobacteria</taxon>
        <taxon>Hyphomicrobiales</taxon>
        <taxon>Phyllobacteriaceae</taxon>
        <taxon>Nitratireductor</taxon>
    </lineage>
</organism>
<reference evidence="1 2" key="1">
    <citation type="journal article" date="2012" name="J. Bacteriol.">
        <title>Genome Sequence of Nitratireductor indicus Type Strain C115.</title>
        <authorList>
            <person name="Lai Q."/>
            <person name="Li G."/>
            <person name="Yu Z."/>
            <person name="Shao Z."/>
        </authorList>
    </citation>
    <scope>NUCLEOTIDE SEQUENCE [LARGE SCALE GENOMIC DNA]</scope>
    <source>
        <strain evidence="1 2">C115</strain>
    </source>
</reference>
<dbReference type="InterPro" id="IPR017026">
    <property type="entry name" value="ImuA"/>
</dbReference>
<dbReference type="eggNOG" id="COG4544">
    <property type="taxonomic scope" value="Bacteria"/>
</dbReference>
<protein>
    <recommendedName>
        <fullName evidence="3">Protein ImuA</fullName>
    </recommendedName>
</protein>
<dbReference type="PATRIC" id="fig|1231190.3.peg.4050"/>
<name>K2NZZ6_9HYPH</name>
<comment type="caution">
    <text evidence="1">The sequence shown here is derived from an EMBL/GenBank/DDBJ whole genome shotgun (WGS) entry which is preliminary data.</text>
</comment>
<evidence type="ECO:0008006" key="3">
    <source>
        <dbReference type="Google" id="ProtNLM"/>
    </source>
</evidence>
<dbReference type="EMBL" id="AMSI01000016">
    <property type="protein sequence ID" value="EKF40591.1"/>
    <property type="molecule type" value="Genomic_DNA"/>
</dbReference>
<accession>K2NZZ6</accession>
<evidence type="ECO:0000313" key="2">
    <source>
        <dbReference type="Proteomes" id="UP000007374"/>
    </source>
</evidence>
<dbReference type="Gene3D" id="3.40.50.300">
    <property type="entry name" value="P-loop containing nucleotide triphosphate hydrolases"/>
    <property type="match status" value="1"/>
</dbReference>